<evidence type="ECO:0000313" key="2">
    <source>
        <dbReference type="Proteomes" id="UP000244880"/>
    </source>
</evidence>
<protein>
    <submittedName>
        <fullName evidence="1">Uncharacterized protein</fullName>
    </submittedName>
</protein>
<dbReference type="AlphaFoldDB" id="A0A2R8BGI2"/>
<accession>A0A2R8BGI2</accession>
<sequence>MRLFNTLNSIKTNRKEKINAFKIKGLRLFSDPLVARGHVRTVATLRPLATNGSERKLCQPT</sequence>
<keyword evidence="2" id="KW-1185">Reference proteome</keyword>
<reference evidence="1 2" key="1">
    <citation type="submission" date="2018-03" db="EMBL/GenBank/DDBJ databases">
        <authorList>
            <person name="Keele B.F."/>
        </authorList>
    </citation>
    <scope>NUCLEOTIDE SEQUENCE [LARGE SCALE GENOMIC DNA]</scope>
    <source>
        <strain evidence="1 2">CECT 8599</strain>
    </source>
</reference>
<dbReference type="Proteomes" id="UP000244880">
    <property type="component" value="Unassembled WGS sequence"/>
</dbReference>
<organism evidence="1 2">
    <name type="scientific">Ascidiaceihabitans donghaensis</name>
    <dbReference type="NCBI Taxonomy" id="1510460"/>
    <lineage>
        <taxon>Bacteria</taxon>
        <taxon>Pseudomonadati</taxon>
        <taxon>Pseudomonadota</taxon>
        <taxon>Alphaproteobacteria</taxon>
        <taxon>Rhodobacterales</taxon>
        <taxon>Paracoccaceae</taxon>
        <taxon>Ascidiaceihabitans</taxon>
    </lineage>
</organism>
<gene>
    <name evidence="1" type="ORF">ASD8599_02820</name>
</gene>
<name>A0A2R8BGI2_9RHOB</name>
<proteinExistence type="predicted"/>
<dbReference type="EMBL" id="OMOR01000001">
    <property type="protein sequence ID" value="SPH22073.1"/>
    <property type="molecule type" value="Genomic_DNA"/>
</dbReference>
<evidence type="ECO:0000313" key="1">
    <source>
        <dbReference type="EMBL" id="SPH22073.1"/>
    </source>
</evidence>